<feature type="chain" id="PRO_5011470901" evidence="1">
    <location>
        <begin position="26"/>
        <end position="159"/>
    </location>
</feature>
<name>A0A1I6T088_9CAUL</name>
<dbReference type="InterPro" id="IPR007332">
    <property type="entry name" value="DUF411"/>
</dbReference>
<dbReference type="OrthoDB" id="14727at2"/>
<feature type="signal peptide" evidence="1">
    <location>
        <begin position="1"/>
        <end position="25"/>
    </location>
</feature>
<organism evidence="2 3">
    <name type="scientific">Brevundimonas viscosa</name>
    <dbReference type="NCBI Taxonomy" id="871741"/>
    <lineage>
        <taxon>Bacteria</taxon>
        <taxon>Pseudomonadati</taxon>
        <taxon>Pseudomonadota</taxon>
        <taxon>Alphaproteobacteria</taxon>
        <taxon>Caulobacterales</taxon>
        <taxon>Caulobacteraceae</taxon>
        <taxon>Brevundimonas</taxon>
    </lineage>
</organism>
<keyword evidence="3" id="KW-1185">Reference proteome</keyword>
<dbReference type="EMBL" id="FOZV01000007">
    <property type="protein sequence ID" value="SFS82654.1"/>
    <property type="molecule type" value="Genomic_DNA"/>
</dbReference>
<dbReference type="RefSeq" id="WP_092312165.1">
    <property type="nucleotide sequence ID" value="NZ_FOZV01000007.1"/>
</dbReference>
<dbReference type="STRING" id="871741.SAMN05192570_2829"/>
<dbReference type="AlphaFoldDB" id="A0A1I6T088"/>
<proteinExistence type="predicted"/>
<evidence type="ECO:0000256" key="1">
    <source>
        <dbReference type="SAM" id="SignalP"/>
    </source>
</evidence>
<reference evidence="3" key="1">
    <citation type="submission" date="2016-10" db="EMBL/GenBank/DDBJ databases">
        <authorList>
            <person name="Varghese N."/>
            <person name="Submissions S."/>
        </authorList>
    </citation>
    <scope>NUCLEOTIDE SEQUENCE [LARGE SCALE GENOMIC DNA]</scope>
    <source>
        <strain evidence="3">CGMCC 1.10683</strain>
    </source>
</reference>
<evidence type="ECO:0000313" key="3">
    <source>
        <dbReference type="Proteomes" id="UP000198788"/>
    </source>
</evidence>
<keyword evidence="1" id="KW-0732">Signal</keyword>
<dbReference type="Proteomes" id="UP000198788">
    <property type="component" value="Unassembled WGS sequence"/>
</dbReference>
<accession>A0A1I6T088</accession>
<gene>
    <name evidence="2" type="ORF">SAMN05192570_2829</name>
</gene>
<protein>
    <submittedName>
        <fullName evidence="2">Uncharacterized conserved protein</fullName>
    </submittedName>
</protein>
<sequence length="159" mass="16572">MPLPVLARRAVLGCVVLAAVAPAAACGQARENHAIAVYKTPTCACCDAWISHLRGAGFMVSVNILADLRGLRSSHGLAETLASCHSARVAGYFVEGHVPAADIRRLLAERPEAVGIAVPGMPPGSPGMETPGGDREPYDTLLVLKNGATRLFARHNAQA</sequence>
<evidence type="ECO:0000313" key="2">
    <source>
        <dbReference type="EMBL" id="SFS82654.1"/>
    </source>
</evidence>
<dbReference type="Pfam" id="PF04214">
    <property type="entry name" value="DUF411"/>
    <property type="match status" value="1"/>
</dbReference>